<evidence type="ECO:0000256" key="8">
    <source>
        <dbReference type="ARBA" id="ARBA00022967"/>
    </source>
</evidence>
<dbReference type="FunFam" id="3.40.50.300:FF:000205">
    <property type="entry name" value="ABC transporter B family member 4"/>
    <property type="match status" value="1"/>
</dbReference>
<feature type="domain" description="ABC transmembrane type-1" evidence="15">
    <location>
        <begin position="864"/>
        <end position="1150"/>
    </location>
</feature>
<dbReference type="InterPro" id="IPR017871">
    <property type="entry name" value="ABC_transporter-like_CS"/>
</dbReference>
<dbReference type="Pfam" id="PF00664">
    <property type="entry name" value="ABC_membrane"/>
    <property type="match status" value="2"/>
</dbReference>
<dbReference type="Gene3D" id="3.40.50.300">
    <property type="entry name" value="P-loop containing nucleotide triphosphate hydrolases"/>
    <property type="match status" value="2"/>
</dbReference>
<feature type="region of interest" description="Disordered" evidence="12">
    <location>
        <begin position="89"/>
        <end position="108"/>
    </location>
</feature>
<dbReference type="InterPro" id="IPR003593">
    <property type="entry name" value="AAA+_ATPase"/>
</dbReference>
<dbReference type="PROSITE" id="PS50929">
    <property type="entry name" value="ABC_TM1F"/>
    <property type="match status" value="2"/>
</dbReference>
<dbReference type="InterPro" id="IPR027417">
    <property type="entry name" value="P-loop_NTPase"/>
</dbReference>
<feature type="region of interest" description="Disordered" evidence="12">
    <location>
        <begin position="1"/>
        <end position="71"/>
    </location>
</feature>
<keyword evidence="10 13" id="KW-0472">Membrane</keyword>
<dbReference type="Gene3D" id="1.20.1560.10">
    <property type="entry name" value="ABC transporter type 1, transmembrane domain"/>
    <property type="match status" value="2"/>
</dbReference>
<feature type="compositionally biased region" description="Low complexity" evidence="12">
    <location>
        <begin position="58"/>
        <end position="71"/>
    </location>
</feature>
<dbReference type="PANTHER" id="PTHR43394">
    <property type="entry name" value="ATP-DEPENDENT PERMEASE MDL1, MITOCHONDRIAL"/>
    <property type="match status" value="1"/>
</dbReference>
<dbReference type="FunFam" id="3.40.50.300:FF:000479">
    <property type="entry name" value="Multidrug resistance protein 1A"/>
    <property type="match status" value="1"/>
</dbReference>
<keyword evidence="17" id="KW-1185">Reference proteome</keyword>
<feature type="compositionally biased region" description="Polar residues" evidence="12">
    <location>
        <begin position="761"/>
        <end position="783"/>
    </location>
</feature>
<evidence type="ECO:0000256" key="4">
    <source>
        <dbReference type="ARBA" id="ARBA00022692"/>
    </source>
</evidence>
<evidence type="ECO:0000256" key="10">
    <source>
        <dbReference type="ARBA" id="ARBA00023136"/>
    </source>
</evidence>
<dbReference type="GO" id="GO:0090374">
    <property type="term" value="P:oligopeptide export from mitochondrion"/>
    <property type="evidence" value="ECO:0007669"/>
    <property type="project" value="TreeGrafter"/>
</dbReference>
<feature type="compositionally biased region" description="Basic and acidic residues" evidence="12">
    <location>
        <begin position="819"/>
        <end position="828"/>
    </location>
</feature>
<comment type="similarity">
    <text evidence="2">Belongs to the ABC transporter superfamily. ABCB family. Multidrug resistance exporter (TC 3.A.1.201) subfamily.</text>
</comment>
<dbReference type="PANTHER" id="PTHR43394:SF27">
    <property type="entry name" value="ATP-DEPENDENT TRANSLOCASE ABCB1-LIKE"/>
    <property type="match status" value="1"/>
</dbReference>
<evidence type="ECO:0000256" key="7">
    <source>
        <dbReference type="ARBA" id="ARBA00022840"/>
    </source>
</evidence>
<feature type="compositionally biased region" description="Basic and acidic residues" evidence="12">
    <location>
        <begin position="93"/>
        <end position="105"/>
    </location>
</feature>
<evidence type="ECO:0000259" key="15">
    <source>
        <dbReference type="PROSITE" id="PS50929"/>
    </source>
</evidence>
<evidence type="ECO:0000256" key="13">
    <source>
        <dbReference type="SAM" id="Phobius"/>
    </source>
</evidence>
<dbReference type="OrthoDB" id="6500128at2759"/>
<feature type="domain" description="ABC transporter" evidence="14">
    <location>
        <begin position="1185"/>
        <end position="1421"/>
    </location>
</feature>
<feature type="transmembrane region" description="Helical" evidence="13">
    <location>
        <begin position="1007"/>
        <end position="1025"/>
    </location>
</feature>
<keyword evidence="3" id="KW-0813">Transport</keyword>
<dbReference type="CDD" id="cd18578">
    <property type="entry name" value="ABC_6TM_Pgp_ABCB1_D2_like"/>
    <property type="match status" value="1"/>
</dbReference>
<evidence type="ECO:0000313" key="16">
    <source>
        <dbReference type="EMBL" id="KAJ1984334.1"/>
    </source>
</evidence>
<keyword evidence="5" id="KW-0677">Repeat</keyword>
<protein>
    <recommendedName>
        <fullName evidence="18">P-loop containing nucleoside triphosphate hydrolase protein</fullName>
    </recommendedName>
</protein>
<dbReference type="InterPro" id="IPR011527">
    <property type="entry name" value="ABC1_TM_dom"/>
</dbReference>
<feature type="transmembrane region" description="Helical" evidence="13">
    <location>
        <begin position="858"/>
        <end position="882"/>
    </location>
</feature>
<feature type="domain" description="ABC transporter" evidence="14">
    <location>
        <begin position="460"/>
        <end position="701"/>
    </location>
</feature>
<evidence type="ECO:0000256" key="3">
    <source>
        <dbReference type="ARBA" id="ARBA00022448"/>
    </source>
</evidence>
<dbReference type="Proteomes" id="UP001151582">
    <property type="component" value="Unassembled WGS sequence"/>
</dbReference>
<evidence type="ECO:0000256" key="2">
    <source>
        <dbReference type="ARBA" id="ARBA00007577"/>
    </source>
</evidence>
<dbReference type="PROSITE" id="PS00211">
    <property type="entry name" value="ABC_TRANSPORTER_1"/>
    <property type="match status" value="2"/>
</dbReference>
<dbReference type="GO" id="GO:0005743">
    <property type="term" value="C:mitochondrial inner membrane"/>
    <property type="evidence" value="ECO:0007669"/>
    <property type="project" value="TreeGrafter"/>
</dbReference>
<feature type="compositionally biased region" description="Polar residues" evidence="12">
    <location>
        <begin position="729"/>
        <end position="743"/>
    </location>
</feature>
<feature type="compositionally biased region" description="Basic residues" evidence="12">
    <location>
        <begin position="796"/>
        <end position="818"/>
    </location>
</feature>
<accession>A0A9W8B9U4</accession>
<feature type="transmembrane region" description="Helical" evidence="13">
    <location>
        <begin position="261"/>
        <end position="277"/>
    </location>
</feature>
<keyword evidence="7" id="KW-0067">ATP-binding</keyword>
<feature type="transmembrane region" description="Helical" evidence="13">
    <location>
        <begin position="283"/>
        <end position="305"/>
    </location>
</feature>
<dbReference type="SUPFAM" id="SSF52540">
    <property type="entry name" value="P-loop containing nucleoside triphosphate hydrolases"/>
    <property type="match status" value="2"/>
</dbReference>
<dbReference type="GO" id="GO:0015421">
    <property type="term" value="F:ABC-type oligopeptide transporter activity"/>
    <property type="evidence" value="ECO:0007669"/>
    <property type="project" value="TreeGrafter"/>
</dbReference>
<proteinExistence type="inferred from homology"/>
<dbReference type="CDD" id="cd03249">
    <property type="entry name" value="ABC_MTABC3_MDL1_MDL2"/>
    <property type="match status" value="2"/>
</dbReference>
<sequence>MVDRKDSLPSLSPLSSTDNGETTRAAPPTDSPNHTSHDSIKPSLSAVVTEKDQLMDNPSSPVTNVPSSPVCPVAPAQPRSFWARLMRRRGTHHTAESDPDTKSSENDSAPSVSFFQLFRFATGVDYLLILAGSLAAVATGVSLPLMTIIFSDIIQGFTDYTFIAQSDPDLAAVQLDDSVYKMMKWFGILAAGTFVAASIQVFCWSATAERQTRRMRELYYEAILRQEISWFDTVATGDLTARISGDVNIVQEGMGSKLGRLIQDLVTFLTGFIIAFIKGWKLALVLLAAFPLMAAAGSLVSVLIASESVGGQSSYGKAGGVAEEVISGIRTVMAFGGQESEIRRYDQKITEAMRKGIRKALIGGVGMGAINSIMFLTYALGFWYGVKLAAEGSLESSQVLNVFFALTIGAMSLGISAPNLTAVGSAQGAANKVFTIIDRQSPIDPLAESGRRLDQVQGRIEFRNIRFSYPTRPDVPILQGVSLTVEPGETVALVGASGSGKSTIVALLERFYDPTEGQVLLDGVDIRDLNVRYLRSQLGIVSQEPVLFGESIKQNIKWGAFDDDGSTVTDAMVEQACRDANAYDFIQRLHNKFDTLVGEKGSLLSGGQKQRIAIARAIIKNPQILLLDEATSALDTKSERLVQDALDRAAKNRTTIVIAHRLSTIKEADKIVVMNRGEVVEMGTHNSLLARNGAYAQLVNSQKLKQRKVTAAIDDDASSDDHLDDIQEDPSSGYLNTDSSNLPSLAFDSELHTTAEDESLPSDNVSEKQGVSSNKPSMFTASATLPLPADENEPLKRKHSRRHRRLKLGHRKTKKGKHQARDEGEKVTEEALAEKERRLLAKQKMPFKRLAQLNRSELAFIIPGSFFAAMDGAIQPCFAIVFTKMIGVFSEQGNPDKMREDGNFYALMFVVFAIASFIAVTGRVGLFDVSGERLTHRVRLLSFRSIVYQDAAFFDDRANGTGILCSKLSSESERIKIAGGRVVGVICKCISTMAVGMVLAFTHGWQLTLVILAILPVLVFSEVVHMKSLSGFEGKVKEAYDMAAQTAGETVANLRTVAALCRESMFIQMFRDTNQVPHRNAVRGFMVSAVASAFAQSEMYLTMIVCFYYGSRLVLDNTYTIEDMLQIVFAVMFTAIALSEAAQQVGDMTKAKIAALSIFRIVDRHPTIDVRQAGGHTVSDIQGHIDGHRVDFSYPLRPDIPVLQQVSLMAKPGQTIALVGNSGSGKSTMVALAQRLYDVGAGCVSVDQTDVREWELENLRSHMAIVGQEPVLFDMSIRDNIVYGKPDATMDEVEAAARSANIHEFIEKLPAGYDTMVGERGGQLSGGQKQRIAIARALIRNPKLLLLDEATSALDSQSEKLVQKTLDEAAKGRTTLTIAHRLSTIQNADLIVVFENGRVVETGTHFDLVDKHGLYHSLVQEQSLEATH</sequence>
<evidence type="ECO:0000256" key="6">
    <source>
        <dbReference type="ARBA" id="ARBA00022741"/>
    </source>
</evidence>
<feature type="transmembrane region" description="Helical" evidence="13">
    <location>
        <begin position="398"/>
        <end position="417"/>
    </location>
</feature>
<keyword evidence="4 13" id="KW-0812">Transmembrane</keyword>
<dbReference type="SUPFAM" id="SSF90123">
    <property type="entry name" value="ABC transporter transmembrane region"/>
    <property type="match status" value="2"/>
</dbReference>
<organism evidence="16 17">
    <name type="scientific">Dimargaris verticillata</name>
    <dbReference type="NCBI Taxonomy" id="2761393"/>
    <lineage>
        <taxon>Eukaryota</taxon>
        <taxon>Fungi</taxon>
        <taxon>Fungi incertae sedis</taxon>
        <taxon>Zoopagomycota</taxon>
        <taxon>Kickxellomycotina</taxon>
        <taxon>Dimargaritomycetes</taxon>
        <taxon>Dimargaritales</taxon>
        <taxon>Dimargaritaceae</taxon>
        <taxon>Dimargaris</taxon>
    </lineage>
</organism>
<feature type="transmembrane region" description="Helical" evidence="13">
    <location>
        <begin position="902"/>
        <end position="926"/>
    </location>
</feature>
<dbReference type="GO" id="GO:0016887">
    <property type="term" value="F:ATP hydrolysis activity"/>
    <property type="evidence" value="ECO:0007669"/>
    <property type="project" value="InterPro"/>
</dbReference>
<comment type="caution">
    <text evidence="16">The sequence shown here is derived from an EMBL/GenBank/DDBJ whole genome shotgun (WGS) entry which is preliminary data.</text>
</comment>
<evidence type="ECO:0000259" key="14">
    <source>
        <dbReference type="PROSITE" id="PS50893"/>
    </source>
</evidence>
<dbReference type="SMART" id="SM00382">
    <property type="entry name" value="AAA"/>
    <property type="match status" value="2"/>
</dbReference>
<name>A0A9W8B9U4_9FUNG</name>
<feature type="transmembrane region" description="Helical" evidence="13">
    <location>
        <begin position="360"/>
        <end position="386"/>
    </location>
</feature>
<feature type="domain" description="ABC transmembrane type-1" evidence="15">
    <location>
        <begin position="130"/>
        <end position="425"/>
    </location>
</feature>
<dbReference type="InterPro" id="IPR036640">
    <property type="entry name" value="ABC1_TM_sf"/>
</dbReference>
<keyword evidence="11" id="KW-0325">Glycoprotein</keyword>
<feature type="transmembrane region" description="Helical" evidence="13">
    <location>
        <begin position="185"/>
        <end position="206"/>
    </location>
</feature>
<evidence type="ECO:0000256" key="5">
    <source>
        <dbReference type="ARBA" id="ARBA00022737"/>
    </source>
</evidence>
<comment type="subcellular location">
    <subcellularLocation>
        <location evidence="1">Membrane</location>
        <topology evidence="1">Multi-pass membrane protein</topology>
    </subcellularLocation>
</comment>
<gene>
    <name evidence="16" type="ORF">H4R34_000709</name>
</gene>
<reference evidence="16" key="1">
    <citation type="submission" date="2022-07" db="EMBL/GenBank/DDBJ databases">
        <title>Phylogenomic reconstructions and comparative analyses of Kickxellomycotina fungi.</title>
        <authorList>
            <person name="Reynolds N.K."/>
            <person name="Stajich J.E."/>
            <person name="Barry K."/>
            <person name="Grigoriev I.V."/>
            <person name="Crous P."/>
            <person name="Smith M.E."/>
        </authorList>
    </citation>
    <scope>NUCLEOTIDE SEQUENCE</scope>
    <source>
        <strain evidence="16">RSA 567</strain>
    </source>
</reference>
<dbReference type="Pfam" id="PF00005">
    <property type="entry name" value="ABC_tran"/>
    <property type="match status" value="2"/>
</dbReference>
<evidence type="ECO:0000256" key="11">
    <source>
        <dbReference type="ARBA" id="ARBA00023180"/>
    </source>
</evidence>
<dbReference type="EMBL" id="JANBQB010000022">
    <property type="protein sequence ID" value="KAJ1984334.1"/>
    <property type="molecule type" value="Genomic_DNA"/>
</dbReference>
<evidence type="ECO:0008006" key="18">
    <source>
        <dbReference type="Google" id="ProtNLM"/>
    </source>
</evidence>
<evidence type="ECO:0000256" key="12">
    <source>
        <dbReference type="SAM" id="MobiDB-lite"/>
    </source>
</evidence>
<evidence type="ECO:0000256" key="9">
    <source>
        <dbReference type="ARBA" id="ARBA00022989"/>
    </source>
</evidence>
<keyword evidence="8" id="KW-1278">Translocase</keyword>
<dbReference type="InterPro" id="IPR003439">
    <property type="entry name" value="ABC_transporter-like_ATP-bd"/>
</dbReference>
<dbReference type="FunFam" id="1.20.1560.10:FF:000018">
    <property type="entry name" value="ATP-binding cassette subfamily B member 11"/>
    <property type="match status" value="1"/>
</dbReference>
<dbReference type="GO" id="GO:0005524">
    <property type="term" value="F:ATP binding"/>
    <property type="evidence" value="ECO:0007669"/>
    <property type="project" value="UniProtKB-KW"/>
</dbReference>
<dbReference type="CDD" id="cd18577">
    <property type="entry name" value="ABC_6TM_Pgp_ABCB1_D1_like"/>
    <property type="match status" value="1"/>
</dbReference>
<feature type="transmembrane region" description="Helical" evidence="13">
    <location>
        <begin position="126"/>
        <end position="150"/>
    </location>
</feature>
<dbReference type="FunFam" id="1.20.1560.10:FF:000009">
    <property type="entry name" value="ABC transporter B family member 1"/>
    <property type="match status" value="1"/>
</dbReference>
<evidence type="ECO:0000256" key="1">
    <source>
        <dbReference type="ARBA" id="ARBA00004141"/>
    </source>
</evidence>
<dbReference type="InterPro" id="IPR039421">
    <property type="entry name" value="Type_1_exporter"/>
</dbReference>
<keyword evidence="6" id="KW-0547">Nucleotide-binding</keyword>
<dbReference type="PROSITE" id="PS50893">
    <property type="entry name" value="ABC_TRANSPORTER_2"/>
    <property type="match status" value="2"/>
</dbReference>
<feature type="region of interest" description="Disordered" evidence="12">
    <location>
        <begin position="715"/>
        <end position="828"/>
    </location>
</feature>
<evidence type="ECO:0000313" key="17">
    <source>
        <dbReference type="Proteomes" id="UP001151582"/>
    </source>
</evidence>
<keyword evidence="9 13" id="KW-1133">Transmembrane helix</keyword>